<dbReference type="Proteomes" id="UP001597557">
    <property type="component" value="Unassembled WGS sequence"/>
</dbReference>
<evidence type="ECO:0000313" key="3">
    <source>
        <dbReference type="Proteomes" id="UP001597557"/>
    </source>
</evidence>
<evidence type="ECO:0000313" key="2">
    <source>
        <dbReference type="EMBL" id="MFD2874540.1"/>
    </source>
</evidence>
<keyword evidence="1" id="KW-0472">Membrane</keyword>
<feature type="transmembrane region" description="Helical" evidence="1">
    <location>
        <begin position="7"/>
        <end position="27"/>
    </location>
</feature>
<name>A0ABW5YGX3_9SPHI</name>
<organism evidence="2 3">
    <name type="scientific">Mucilaginibacter ximonensis</name>
    <dbReference type="NCBI Taxonomy" id="538021"/>
    <lineage>
        <taxon>Bacteria</taxon>
        <taxon>Pseudomonadati</taxon>
        <taxon>Bacteroidota</taxon>
        <taxon>Sphingobacteriia</taxon>
        <taxon>Sphingobacteriales</taxon>
        <taxon>Sphingobacteriaceae</taxon>
        <taxon>Mucilaginibacter</taxon>
    </lineage>
</organism>
<protein>
    <recommendedName>
        <fullName evidence="4">DUF1648 domain-containing protein</fullName>
    </recommendedName>
</protein>
<sequence length="113" mass="12635">MKLSRKKFTLIFLASAFAFIMITNLILVPVNGDWFAGTNSPIAWKRTMAAVIYPIKVILVGPLSLVLNDPDPAPPIRVLGCAVYWSFIALLIHFVFSKIIPVKKQNIEINQPK</sequence>
<gene>
    <name evidence="2" type="ORF">ACFS5N_18800</name>
</gene>
<comment type="caution">
    <text evidence="2">The sequence shown here is derived from an EMBL/GenBank/DDBJ whole genome shotgun (WGS) entry which is preliminary data.</text>
</comment>
<dbReference type="RefSeq" id="WP_377189409.1">
    <property type="nucleotide sequence ID" value="NZ_JBHUPD010000004.1"/>
</dbReference>
<reference evidence="3" key="1">
    <citation type="journal article" date="2019" name="Int. J. Syst. Evol. Microbiol.">
        <title>The Global Catalogue of Microorganisms (GCM) 10K type strain sequencing project: providing services to taxonomists for standard genome sequencing and annotation.</title>
        <authorList>
            <consortium name="The Broad Institute Genomics Platform"/>
            <consortium name="The Broad Institute Genome Sequencing Center for Infectious Disease"/>
            <person name="Wu L."/>
            <person name="Ma J."/>
        </authorList>
    </citation>
    <scope>NUCLEOTIDE SEQUENCE [LARGE SCALE GENOMIC DNA]</scope>
    <source>
        <strain evidence="3">KCTC 22437</strain>
    </source>
</reference>
<keyword evidence="1" id="KW-0812">Transmembrane</keyword>
<feature type="transmembrane region" description="Helical" evidence="1">
    <location>
        <begin position="78"/>
        <end position="96"/>
    </location>
</feature>
<keyword evidence="3" id="KW-1185">Reference proteome</keyword>
<evidence type="ECO:0008006" key="4">
    <source>
        <dbReference type="Google" id="ProtNLM"/>
    </source>
</evidence>
<accession>A0ABW5YGX3</accession>
<dbReference type="EMBL" id="JBHUPD010000004">
    <property type="protein sequence ID" value="MFD2874540.1"/>
    <property type="molecule type" value="Genomic_DNA"/>
</dbReference>
<proteinExistence type="predicted"/>
<evidence type="ECO:0000256" key="1">
    <source>
        <dbReference type="SAM" id="Phobius"/>
    </source>
</evidence>
<keyword evidence="1" id="KW-1133">Transmembrane helix</keyword>